<dbReference type="Gene3D" id="2.60.120.260">
    <property type="entry name" value="Galactose-binding domain-like"/>
    <property type="match status" value="1"/>
</dbReference>
<dbReference type="InterPro" id="IPR039329">
    <property type="entry name" value="SIAE"/>
</dbReference>
<dbReference type="PANTHER" id="PTHR22901:SF0">
    <property type="entry name" value="SIALATE O-ACETYLESTERASE"/>
    <property type="match status" value="1"/>
</dbReference>
<dbReference type="AlphaFoldDB" id="A0A857JF90"/>
<accession>A0A857JF90</accession>
<dbReference type="EMBL" id="CP047656">
    <property type="protein sequence ID" value="QHJ09912.1"/>
    <property type="molecule type" value="Genomic_DNA"/>
</dbReference>
<dbReference type="InterPro" id="IPR008979">
    <property type="entry name" value="Galactose-bd-like_sf"/>
</dbReference>
<dbReference type="OrthoDB" id="9795554at2"/>
<keyword evidence="4" id="KW-1185">Reference proteome</keyword>
<dbReference type="GO" id="GO:0005975">
    <property type="term" value="P:carbohydrate metabolic process"/>
    <property type="evidence" value="ECO:0007669"/>
    <property type="project" value="TreeGrafter"/>
</dbReference>
<dbReference type="RefSeq" id="WP_160177857.1">
    <property type="nucleotide sequence ID" value="NZ_CP047656.1"/>
</dbReference>
<protein>
    <recommendedName>
        <fullName evidence="2">Sialate O-acetylesterase domain-containing protein</fullName>
    </recommendedName>
</protein>
<dbReference type="Gene3D" id="2.60.40.10">
    <property type="entry name" value="Immunoglobulins"/>
    <property type="match status" value="1"/>
</dbReference>
<feature type="domain" description="Sialate O-acetylesterase" evidence="2">
    <location>
        <begin position="414"/>
        <end position="517"/>
    </location>
</feature>
<dbReference type="Proteomes" id="UP000464524">
    <property type="component" value="Chromosome"/>
</dbReference>
<evidence type="ECO:0000313" key="3">
    <source>
        <dbReference type="EMBL" id="QHJ09912.1"/>
    </source>
</evidence>
<evidence type="ECO:0000256" key="1">
    <source>
        <dbReference type="ARBA" id="ARBA00022801"/>
    </source>
</evidence>
<reference evidence="3 4" key="1">
    <citation type="submission" date="2019-12" db="EMBL/GenBank/DDBJ databases">
        <title>Genome sequencing and assembly of endphytes of Porphyra tenera.</title>
        <authorList>
            <person name="Park J.M."/>
            <person name="Shin R."/>
            <person name="Jo S.H."/>
        </authorList>
    </citation>
    <scope>NUCLEOTIDE SEQUENCE [LARGE SCALE GENOMIC DNA]</scope>
    <source>
        <strain evidence="3 4">GPM4</strain>
    </source>
</reference>
<dbReference type="PANTHER" id="PTHR22901">
    <property type="entry name" value="SIALATE O-ACETYLESTERASE"/>
    <property type="match status" value="1"/>
</dbReference>
<sequence length="642" mass="72200">MGRVILIGLFIFMGCNSKVHALTLSPLFSDHMVLQRDKPVRLWGEATANQTVSINLLGKSYSTQAAKNGSWELILPPHSKAGPFNITIDADETKTIRDVYFGEVWLASGQSNMEWKLKGDVVGKDEEIASADRPLIRFFDIPYALAASKQKHLPQSHWQVASSENAGYFSAVAWFFARKLQQEENVAVGIIESNWGGTPAEAWLDLDVVSTLDGYEKQSAEVKAQQNWPDILALNEEKSAQKWQRINDLETALKQPALKQTYDDSQWQNIDLPNKGPLHHFVWLRREFSLKDVPKTPITLEFGDIKQNAFIFVNGQHIASEDWETTGSTHVIPAAVLQPGKNLITLRVNSDWDNQVFVGKPEQIWLTIGTEKHDIHQHWRMTNSLEAPMPKVMNYSFTPSFIYNAMIYPLLPYTAQGVIWYQGESNVNKHEYYHALFSNLIANWRERAQAPDLPFLFVQISAYLPPSELQPSSKWAYLRDAQRQTLSLPNTGMTVALDVGSADDLHPKQKRPVGERLWRQAAAKVYGYDIVASGPEFSQMHVSGGRIKGEVTLTFNHAQGLTTKNNAPLKGFIIAGDDKVFQIANARIEGNTVVVSHFDIKTPKAVRYAWANNPIANLINAENLPAVPFRTDDWLEGDISAQ</sequence>
<dbReference type="GO" id="GO:0001681">
    <property type="term" value="F:sialate O-acetylesterase activity"/>
    <property type="evidence" value="ECO:0007669"/>
    <property type="project" value="InterPro"/>
</dbReference>
<dbReference type="InterPro" id="IPR013783">
    <property type="entry name" value="Ig-like_fold"/>
</dbReference>
<dbReference type="InterPro" id="IPR005181">
    <property type="entry name" value="SASA"/>
</dbReference>
<evidence type="ECO:0000259" key="2">
    <source>
        <dbReference type="Pfam" id="PF03629"/>
    </source>
</evidence>
<dbReference type="KEGG" id="pmes:FX988_00120"/>
<dbReference type="PROSITE" id="PS51257">
    <property type="entry name" value="PROKAR_LIPOPROTEIN"/>
    <property type="match status" value="1"/>
</dbReference>
<organism evidence="3 4">
    <name type="scientific">Paraglaciecola mesophila</name>
    <dbReference type="NCBI Taxonomy" id="197222"/>
    <lineage>
        <taxon>Bacteria</taxon>
        <taxon>Pseudomonadati</taxon>
        <taxon>Pseudomonadota</taxon>
        <taxon>Gammaproteobacteria</taxon>
        <taxon>Alteromonadales</taxon>
        <taxon>Alteromonadaceae</taxon>
        <taxon>Paraglaciecola</taxon>
    </lineage>
</organism>
<name>A0A857JF90_9ALTE</name>
<keyword evidence="1" id="KW-0378">Hydrolase</keyword>
<dbReference type="Gene3D" id="3.40.50.1110">
    <property type="entry name" value="SGNH hydrolase"/>
    <property type="match status" value="1"/>
</dbReference>
<gene>
    <name evidence="3" type="ORF">FX988_00120</name>
</gene>
<proteinExistence type="predicted"/>
<dbReference type="InterPro" id="IPR036514">
    <property type="entry name" value="SGNH_hydro_sf"/>
</dbReference>
<evidence type="ECO:0000313" key="4">
    <source>
        <dbReference type="Proteomes" id="UP000464524"/>
    </source>
</evidence>
<dbReference type="SUPFAM" id="SSF52266">
    <property type="entry name" value="SGNH hydrolase"/>
    <property type="match status" value="1"/>
</dbReference>
<dbReference type="Pfam" id="PF03629">
    <property type="entry name" value="SASA"/>
    <property type="match status" value="1"/>
</dbReference>
<dbReference type="SUPFAM" id="SSF49785">
    <property type="entry name" value="Galactose-binding domain-like"/>
    <property type="match status" value="1"/>
</dbReference>